<protein>
    <recommendedName>
        <fullName evidence="2">GST N-terminal domain-containing protein</fullName>
    </recommendedName>
</protein>
<evidence type="ECO:0000313" key="3">
    <source>
        <dbReference type="EMBL" id="KAJ7032744.1"/>
    </source>
</evidence>
<comment type="similarity">
    <text evidence="1">Belongs to the GST superfamily.</text>
</comment>
<dbReference type="PROSITE" id="PS50404">
    <property type="entry name" value="GST_NTER"/>
    <property type="match status" value="1"/>
</dbReference>
<dbReference type="PANTHER" id="PTHR44051">
    <property type="entry name" value="GLUTATHIONE S-TRANSFERASE-RELATED"/>
    <property type="match status" value="1"/>
</dbReference>
<evidence type="ECO:0000259" key="2">
    <source>
        <dbReference type="PROSITE" id="PS50404"/>
    </source>
</evidence>
<organism evidence="3 4">
    <name type="scientific">Mycena alexandri</name>
    <dbReference type="NCBI Taxonomy" id="1745969"/>
    <lineage>
        <taxon>Eukaryota</taxon>
        <taxon>Fungi</taxon>
        <taxon>Dikarya</taxon>
        <taxon>Basidiomycota</taxon>
        <taxon>Agaricomycotina</taxon>
        <taxon>Agaricomycetes</taxon>
        <taxon>Agaricomycetidae</taxon>
        <taxon>Agaricales</taxon>
        <taxon>Marasmiineae</taxon>
        <taxon>Mycenaceae</taxon>
        <taxon>Mycena</taxon>
    </lineage>
</organism>
<dbReference type="EMBL" id="JARJCM010000070">
    <property type="protein sequence ID" value="KAJ7032744.1"/>
    <property type="molecule type" value="Genomic_DNA"/>
</dbReference>
<gene>
    <name evidence="3" type="ORF">C8F04DRAFT_1235150</name>
</gene>
<dbReference type="InterPro" id="IPR040079">
    <property type="entry name" value="Glutathione_S-Trfase"/>
</dbReference>
<sequence>MATKETPKITVHWLEKSRKLELPYEIKTYKREKTMLAPPELKTVHPLGKAPVITIGDRVMAESASITEYLCDHFAGPTSTLVPQKWKDGCEGQLEGETEEWMRYRYYMHYCEGSLMTHMTLRFIPWSIKRAPTPFFLRPITSRIAAQLNSFVEPGLATHFGFLEEQLKTAPEGGPYLCGAHLTGADILMSYPLLIAQIPQDGHSPLNKEAYPKLWEYAELLKESPGNKRAIEKIVAIGGEYNPNFA</sequence>
<dbReference type="SFLD" id="SFLDS00019">
    <property type="entry name" value="Glutathione_Transferase_(cytos"/>
    <property type="match status" value="1"/>
</dbReference>
<dbReference type="SFLD" id="SFLDG00358">
    <property type="entry name" value="Main_(cytGST)"/>
    <property type="match status" value="1"/>
</dbReference>
<dbReference type="InterPro" id="IPR036282">
    <property type="entry name" value="Glutathione-S-Trfase_C_sf"/>
</dbReference>
<dbReference type="Proteomes" id="UP001218188">
    <property type="component" value="Unassembled WGS sequence"/>
</dbReference>
<dbReference type="InterPro" id="IPR004046">
    <property type="entry name" value="GST_C"/>
</dbReference>
<dbReference type="PANTHER" id="PTHR44051:SF9">
    <property type="entry name" value="GLUTATHIONE S-TRANSFERASE 1"/>
    <property type="match status" value="1"/>
</dbReference>
<accession>A0AAD6SS76</accession>
<dbReference type="SUPFAM" id="SSF52833">
    <property type="entry name" value="Thioredoxin-like"/>
    <property type="match status" value="1"/>
</dbReference>
<comment type="caution">
    <text evidence="3">The sequence shown here is derived from an EMBL/GenBank/DDBJ whole genome shotgun (WGS) entry which is preliminary data.</text>
</comment>
<evidence type="ECO:0000313" key="4">
    <source>
        <dbReference type="Proteomes" id="UP001218188"/>
    </source>
</evidence>
<dbReference type="SUPFAM" id="SSF47616">
    <property type="entry name" value="GST C-terminal domain-like"/>
    <property type="match status" value="1"/>
</dbReference>
<dbReference type="Gene3D" id="1.20.1050.10">
    <property type="match status" value="1"/>
</dbReference>
<dbReference type="Pfam" id="PF14497">
    <property type="entry name" value="GST_C_3"/>
    <property type="match status" value="1"/>
</dbReference>
<dbReference type="Gene3D" id="3.40.30.10">
    <property type="entry name" value="Glutaredoxin"/>
    <property type="match status" value="1"/>
</dbReference>
<keyword evidence="4" id="KW-1185">Reference proteome</keyword>
<proteinExistence type="inferred from homology"/>
<feature type="domain" description="GST N-terminal" evidence="2">
    <location>
        <begin position="1"/>
        <end position="78"/>
    </location>
</feature>
<dbReference type="AlphaFoldDB" id="A0AAD6SS76"/>
<dbReference type="InterPro" id="IPR004045">
    <property type="entry name" value="Glutathione_S-Trfase_N"/>
</dbReference>
<evidence type="ECO:0000256" key="1">
    <source>
        <dbReference type="ARBA" id="ARBA00007409"/>
    </source>
</evidence>
<dbReference type="Pfam" id="PF13409">
    <property type="entry name" value="GST_N_2"/>
    <property type="match status" value="1"/>
</dbReference>
<reference evidence="3" key="1">
    <citation type="submission" date="2023-03" db="EMBL/GenBank/DDBJ databases">
        <title>Massive genome expansion in bonnet fungi (Mycena s.s.) driven by repeated elements and novel gene families across ecological guilds.</title>
        <authorList>
            <consortium name="Lawrence Berkeley National Laboratory"/>
            <person name="Harder C.B."/>
            <person name="Miyauchi S."/>
            <person name="Viragh M."/>
            <person name="Kuo A."/>
            <person name="Thoen E."/>
            <person name="Andreopoulos B."/>
            <person name="Lu D."/>
            <person name="Skrede I."/>
            <person name="Drula E."/>
            <person name="Henrissat B."/>
            <person name="Morin E."/>
            <person name="Kohler A."/>
            <person name="Barry K."/>
            <person name="LaButti K."/>
            <person name="Morin E."/>
            <person name="Salamov A."/>
            <person name="Lipzen A."/>
            <person name="Mereny Z."/>
            <person name="Hegedus B."/>
            <person name="Baldrian P."/>
            <person name="Stursova M."/>
            <person name="Weitz H."/>
            <person name="Taylor A."/>
            <person name="Grigoriev I.V."/>
            <person name="Nagy L.G."/>
            <person name="Martin F."/>
            <person name="Kauserud H."/>
        </authorList>
    </citation>
    <scope>NUCLEOTIDE SEQUENCE</scope>
    <source>
        <strain evidence="3">CBHHK200</strain>
    </source>
</reference>
<name>A0AAD6SS76_9AGAR</name>
<dbReference type="CDD" id="cd03046">
    <property type="entry name" value="GST_N_GTT1_like"/>
    <property type="match status" value="1"/>
</dbReference>
<dbReference type="InterPro" id="IPR036249">
    <property type="entry name" value="Thioredoxin-like_sf"/>
</dbReference>